<feature type="region of interest" description="Disordered" evidence="4">
    <location>
        <begin position="104"/>
        <end position="161"/>
    </location>
</feature>
<feature type="compositionally biased region" description="Low complexity" evidence="4">
    <location>
        <begin position="318"/>
        <end position="341"/>
    </location>
</feature>
<proteinExistence type="predicted"/>
<keyword evidence="1" id="KW-0813">Transport</keyword>
<dbReference type="InterPro" id="IPR006020">
    <property type="entry name" value="PTB/PI_dom"/>
</dbReference>
<evidence type="ECO:0000256" key="3">
    <source>
        <dbReference type="ARBA" id="ARBA00022737"/>
    </source>
</evidence>
<dbReference type="GO" id="GO:0005737">
    <property type="term" value="C:cytoplasm"/>
    <property type="evidence" value="ECO:0007669"/>
    <property type="project" value="TreeGrafter"/>
</dbReference>
<evidence type="ECO:0000256" key="4">
    <source>
        <dbReference type="SAM" id="MobiDB-lite"/>
    </source>
</evidence>
<feature type="domain" description="PDZ" evidence="6">
    <location>
        <begin position="885"/>
        <end position="970"/>
    </location>
</feature>
<feature type="compositionally biased region" description="Polar residues" evidence="4">
    <location>
        <begin position="555"/>
        <end position="576"/>
    </location>
</feature>
<dbReference type="SMART" id="SM00462">
    <property type="entry name" value="PTB"/>
    <property type="match status" value="1"/>
</dbReference>
<reference evidence="7 8" key="1">
    <citation type="journal article" date="2019" name="PLoS Biol.">
        <title>Sex chromosomes control vertical transmission of feminizing Wolbachia symbionts in an isopod.</title>
        <authorList>
            <person name="Becking T."/>
            <person name="Chebbi M.A."/>
            <person name="Giraud I."/>
            <person name="Moumen B."/>
            <person name="Laverre T."/>
            <person name="Caubet Y."/>
            <person name="Peccoud J."/>
            <person name="Gilbert C."/>
            <person name="Cordaux R."/>
        </authorList>
    </citation>
    <scope>NUCLEOTIDE SEQUENCE [LARGE SCALE GENOMIC DNA]</scope>
    <source>
        <strain evidence="7">ANa2</strain>
        <tissue evidence="7">Whole body excluding digestive tract and cuticle</tissue>
    </source>
</reference>
<dbReference type="CDD" id="cd01208">
    <property type="entry name" value="PTB_X11"/>
    <property type="match status" value="1"/>
</dbReference>
<dbReference type="AlphaFoldDB" id="A0A5N5SWX6"/>
<feature type="compositionally biased region" description="Pro residues" evidence="4">
    <location>
        <begin position="361"/>
        <end position="370"/>
    </location>
</feature>
<name>A0A5N5SWX6_9CRUS</name>
<feature type="region of interest" description="Disordered" evidence="4">
    <location>
        <begin position="318"/>
        <end position="387"/>
    </location>
</feature>
<feature type="compositionally biased region" description="Basic and acidic residues" evidence="4">
    <location>
        <begin position="677"/>
        <end position="690"/>
    </location>
</feature>
<dbReference type="CDD" id="cd06720">
    <property type="entry name" value="PDZ1_APBA1_3-like"/>
    <property type="match status" value="1"/>
</dbReference>
<dbReference type="InterPro" id="IPR051230">
    <property type="entry name" value="APP-Binding"/>
</dbReference>
<gene>
    <name evidence="7" type="primary">lin-10</name>
    <name evidence="7" type="ORF">Anas_03536</name>
</gene>
<dbReference type="Proteomes" id="UP000326759">
    <property type="component" value="Unassembled WGS sequence"/>
</dbReference>
<dbReference type="SMART" id="SM00228">
    <property type="entry name" value="PDZ"/>
    <property type="match status" value="2"/>
</dbReference>
<feature type="compositionally biased region" description="Low complexity" evidence="4">
    <location>
        <begin position="641"/>
        <end position="652"/>
    </location>
</feature>
<feature type="region of interest" description="Disordered" evidence="4">
    <location>
        <begin position="636"/>
        <end position="690"/>
    </location>
</feature>
<dbReference type="Gene3D" id="2.30.42.10">
    <property type="match status" value="2"/>
</dbReference>
<evidence type="ECO:0000313" key="8">
    <source>
        <dbReference type="Proteomes" id="UP000326759"/>
    </source>
</evidence>
<dbReference type="InterPro" id="IPR011993">
    <property type="entry name" value="PH-like_dom_sf"/>
</dbReference>
<dbReference type="SUPFAM" id="SSF50729">
    <property type="entry name" value="PH domain-like"/>
    <property type="match status" value="1"/>
</dbReference>
<dbReference type="GO" id="GO:0007268">
    <property type="term" value="P:chemical synaptic transmission"/>
    <property type="evidence" value="ECO:0007669"/>
    <property type="project" value="TreeGrafter"/>
</dbReference>
<evidence type="ECO:0000259" key="5">
    <source>
        <dbReference type="PROSITE" id="PS01179"/>
    </source>
</evidence>
<dbReference type="Pfam" id="PF00640">
    <property type="entry name" value="PID"/>
    <property type="match status" value="1"/>
</dbReference>
<dbReference type="FunFam" id="2.30.42.10:FF:000007">
    <property type="entry name" value="Amyloid beta A4 protein-binding family A member"/>
    <property type="match status" value="1"/>
</dbReference>
<feature type="compositionally biased region" description="Basic and acidic residues" evidence="4">
    <location>
        <begin position="602"/>
        <end position="613"/>
    </location>
</feature>
<feature type="domain" description="PID" evidence="5">
    <location>
        <begin position="704"/>
        <end position="850"/>
    </location>
</feature>
<keyword evidence="8" id="KW-1185">Reference proteome</keyword>
<dbReference type="EMBL" id="SEYY01019048">
    <property type="protein sequence ID" value="KAB7498736.1"/>
    <property type="molecule type" value="Genomic_DNA"/>
</dbReference>
<feature type="compositionally biased region" description="Polar residues" evidence="4">
    <location>
        <begin position="1"/>
        <end position="13"/>
    </location>
</feature>
<evidence type="ECO:0000256" key="1">
    <source>
        <dbReference type="ARBA" id="ARBA00022448"/>
    </source>
</evidence>
<feature type="domain" description="PDZ" evidence="6">
    <location>
        <begin position="976"/>
        <end position="1037"/>
    </location>
</feature>
<feature type="compositionally biased region" description="Polar residues" evidence="4">
    <location>
        <begin position="117"/>
        <end position="131"/>
    </location>
</feature>
<feature type="compositionally biased region" description="Polar residues" evidence="4">
    <location>
        <begin position="653"/>
        <end position="675"/>
    </location>
</feature>
<protein>
    <submittedName>
        <fullName evidence="7">Protein lin-10</fullName>
    </submittedName>
</protein>
<dbReference type="InterPro" id="IPR036034">
    <property type="entry name" value="PDZ_sf"/>
</dbReference>
<dbReference type="FunFam" id="2.30.29.30:FF:000207">
    <property type="entry name" value="Protein CBR-LIN-10, isoform a"/>
    <property type="match status" value="1"/>
</dbReference>
<accession>A0A5N5SWX6</accession>
<dbReference type="GO" id="GO:0005886">
    <property type="term" value="C:plasma membrane"/>
    <property type="evidence" value="ECO:0007669"/>
    <property type="project" value="TreeGrafter"/>
</dbReference>
<evidence type="ECO:0000313" key="7">
    <source>
        <dbReference type="EMBL" id="KAB7498736.1"/>
    </source>
</evidence>
<dbReference type="PANTHER" id="PTHR12345:SF16">
    <property type="entry name" value="X11L, ISOFORM F-RELATED"/>
    <property type="match status" value="1"/>
</dbReference>
<dbReference type="OrthoDB" id="5987010at2759"/>
<keyword evidence="3" id="KW-0677">Repeat</keyword>
<sequence length="1065" mass="117033">MPLLYQSSTKAITSSEISSEKNNSNAFEDYRFEDSETRKVLDEFFLESRSKPQEFYDLEYTLKRQHGNSYVGQRLAATECEEEADQPQTEDSYVLQEEIGNPSNEISEKLPSEDSVSDVSHTNQCSRQDVTSTDKKTITGNDSENSQKNIIQENGNSPQDNCEIGVSRNFTLSPETTSCDSLDVESEFSVGDAEGSIPSSGKIVNTMPVLEDGLSSGDESEIEINTDQRLFSSEEHQAVLMRQQLFLDQHLQTYQSGSLHIYPENKNGEMEECSLERERQYQRTRSLDNQLCRGELPPLASSMPASINHHGTYPTPLPISSLSPLSPSNAPSSPFSGNSAPHATSSPHSKHTHGKPSNLVAPPPAPPPPHSTQSTLAAHSPSSSTLTLMKKQISEIEREIALKKPEGGRKHGEGDCSLAPKLDLHLLDPLNKKVGEPPPPPAPHPHRGISVPVVPPQLLSSLGTLTSPGQVSPHMVPGHPATLEMQHKPGNGVSPSRESVEAAIADIKQAIRRTKNLPLKTHPQEKQDRGPVWIPRNNRRDLPYTKRHSSPPAPQTQENSSQIHQQDSSPSGGSNKSQERSLHEDEDGDTDQETDRLLGQQRSDEGYLDEKNWGRVRSKPTIPLSMAPNHKDVETEVSGINSNDSSPSTPTSHQGSSSANITPSSPQDILSSNTFLPKKDKDYGKKKGRSKEVMVHEPAVLIEGVLFRARYLGSTQLVSEGQPTKTTRMMQAEEAVSRIKAPEGEVQPSTEVDLFISTEKIMVLNTDLKEIMMDHALRTISYIADIGDLVVLMARRRVLPTDDQTDNPSQRIPKMICHVFESDEAQFIAQSIGQAFQVAYLEFLKANGIEDHSFVKEMDYQEVLNSQEIFGDELQMFAKKELQKEVVVPKMKGEILGVVVVESGWGSMVPTVVIANLSPTGAAAKCGQLNIGDQIIAINGISLVGLPLSNCQNYIKNTKYNTAVKLTVVPCPPVVEVKIRRPDTKYQLGFSVQNGVICSLLRGGIAERGGVRVGHRIIDINSQSVVAVPHEKIVNLLATSVGEGELNKKLMKDVEDTDRVRLSYC</sequence>
<organism evidence="7 8">
    <name type="scientific">Armadillidium nasatum</name>
    <dbReference type="NCBI Taxonomy" id="96803"/>
    <lineage>
        <taxon>Eukaryota</taxon>
        <taxon>Metazoa</taxon>
        <taxon>Ecdysozoa</taxon>
        <taxon>Arthropoda</taxon>
        <taxon>Crustacea</taxon>
        <taxon>Multicrustacea</taxon>
        <taxon>Malacostraca</taxon>
        <taxon>Eumalacostraca</taxon>
        <taxon>Peracarida</taxon>
        <taxon>Isopoda</taxon>
        <taxon>Oniscidea</taxon>
        <taxon>Crinocheta</taxon>
        <taxon>Armadillidiidae</taxon>
        <taxon>Armadillidium</taxon>
    </lineage>
</organism>
<dbReference type="InterPro" id="IPR001478">
    <property type="entry name" value="PDZ"/>
</dbReference>
<feature type="region of interest" description="Disordered" evidence="4">
    <location>
        <begin position="513"/>
        <end position="614"/>
    </location>
</feature>
<dbReference type="CDD" id="cd06793">
    <property type="entry name" value="PDZ2_APBA1_3-like"/>
    <property type="match status" value="1"/>
</dbReference>
<feature type="region of interest" description="Disordered" evidence="4">
    <location>
        <begin position="1"/>
        <end position="27"/>
    </location>
</feature>
<dbReference type="PANTHER" id="PTHR12345">
    <property type="entry name" value="SYNTENIN RELATED"/>
    <property type="match status" value="1"/>
</dbReference>
<keyword evidence="2" id="KW-0597">Phosphoprotein</keyword>
<feature type="compositionally biased region" description="Polar residues" evidence="4">
    <location>
        <begin position="138"/>
        <end position="160"/>
    </location>
</feature>
<dbReference type="FunFam" id="2.30.42.10:FF:000017">
    <property type="entry name" value="Amyloid beta A4 protein-binding family A member 1"/>
    <property type="match status" value="1"/>
</dbReference>
<evidence type="ECO:0000259" key="6">
    <source>
        <dbReference type="PROSITE" id="PS50106"/>
    </source>
</evidence>
<dbReference type="SUPFAM" id="SSF50156">
    <property type="entry name" value="PDZ domain-like"/>
    <property type="match status" value="2"/>
</dbReference>
<dbReference type="GO" id="GO:0043197">
    <property type="term" value="C:dendritic spine"/>
    <property type="evidence" value="ECO:0007669"/>
    <property type="project" value="TreeGrafter"/>
</dbReference>
<dbReference type="PROSITE" id="PS01179">
    <property type="entry name" value="PID"/>
    <property type="match status" value="1"/>
</dbReference>
<dbReference type="Pfam" id="PF00595">
    <property type="entry name" value="PDZ"/>
    <property type="match status" value="2"/>
</dbReference>
<evidence type="ECO:0000256" key="2">
    <source>
        <dbReference type="ARBA" id="ARBA00022553"/>
    </source>
</evidence>
<comment type="caution">
    <text evidence="7">The sequence shown here is derived from an EMBL/GenBank/DDBJ whole genome shotgun (WGS) entry which is preliminary data.</text>
</comment>
<feature type="compositionally biased region" description="Low complexity" evidence="4">
    <location>
        <begin position="14"/>
        <end position="25"/>
    </location>
</feature>
<feature type="region of interest" description="Disordered" evidence="4">
    <location>
        <begin position="466"/>
        <end position="500"/>
    </location>
</feature>
<feature type="compositionally biased region" description="Polar residues" evidence="4">
    <location>
        <begin position="371"/>
        <end position="387"/>
    </location>
</feature>
<dbReference type="PROSITE" id="PS50106">
    <property type="entry name" value="PDZ"/>
    <property type="match status" value="2"/>
</dbReference>
<dbReference type="Gene3D" id="2.30.29.30">
    <property type="entry name" value="Pleckstrin-homology domain (PH domain)/Phosphotyrosine-binding domain (PTB)"/>
    <property type="match status" value="1"/>
</dbReference>